<feature type="non-terminal residue" evidence="3">
    <location>
        <position position="1"/>
    </location>
</feature>
<dbReference type="InterPro" id="IPR029681">
    <property type="entry name" value="CCDC157"/>
</dbReference>
<dbReference type="OrthoDB" id="10051906at2759"/>
<dbReference type="PANTHER" id="PTHR43696">
    <property type="entry name" value="COILED-COIL DOMAIN-CONTAINING PROTEIN 157"/>
    <property type="match status" value="1"/>
</dbReference>
<protein>
    <submittedName>
        <fullName evidence="3">CC157 protein</fullName>
    </submittedName>
</protein>
<evidence type="ECO:0000313" key="4">
    <source>
        <dbReference type="Proteomes" id="UP000529728"/>
    </source>
</evidence>
<keyword evidence="4" id="KW-1185">Reference proteome</keyword>
<dbReference type="PANTHER" id="PTHR43696:SF9">
    <property type="entry name" value="COILED-COIL DOMAIN-CONTAINING PROTEIN 157"/>
    <property type="match status" value="1"/>
</dbReference>
<dbReference type="AlphaFoldDB" id="A0A7K4X815"/>
<evidence type="ECO:0000313" key="3">
    <source>
        <dbReference type="EMBL" id="NWR43097.1"/>
    </source>
</evidence>
<feature type="region of interest" description="Disordered" evidence="2">
    <location>
        <begin position="324"/>
        <end position="343"/>
    </location>
</feature>
<evidence type="ECO:0000256" key="2">
    <source>
        <dbReference type="SAM" id="MobiDB-lite"/>
    </source>
</evidence>
<gene>
    <name evidence="3" type="primary">Ccdc157</name>
    <name evidence="3" type="ORF">REGSAT_R02659</name>
</gene>
<accession>A0A7K4X815</accession>
<feature type="region of interest" description="Disordered" evidence="2">
    <location>
        <begin position="201"/>
        <end position="225"/>
    </location>
</feature>
<comment type="caution">
    <text evidence="3">The sequence shown here is derived from an EMBL/GenBank/DDBJ whole genome shotgun (WGS) entry which is preliminary data.</text>
</comment>
<evidence type="ECO:0000256" key="1">
    <source>
        <dbReference type="SAM" id="Coils"/>
    </source>
</evidence>
<feature type="coiled-coil region" evidence="1">
    <location>
        <begin position="549"/>
        <end position="586"/>
    </location>
</feature>
<feature type="non-terminal residue" evidence="3">
    <location>
        <position position="614"/>
    </location>
</feature>
<dbReference type="Proteomes" id="UP000529728">
    <property type="component" value="Unassembled WGS sequence"/>
</dbReference>
<feature type="compositionally biased region" description="Basic and acidic residues" evidence="2">
    <location>
        <begin position="489"/>
        <end position="498"/>
    </location>
</feature>
<feature type="compositionally biased region" description="Polar residues" evidence="2">
    <location>
        <begin position="201"/>
        <end position="220"/>
    </location>
</feature>
<keyword evidence="1" id="KW-0175">Coiled coil</keyword>
<name>A0A7K4X815_REGSA</name>
<organism evidence="3 4">
    <name type="scientific">Regulus satrapa</name>
    <name type="common">Golden-crowned kinglet</name>
    <dbReference type="NCBI Taxonomy" id="13245"/>
    <lineage>
        <taxon>Eukaryota</taxon>
        <taxon>Metazoa</taxon>
        <taxon>Chordata</taxon>
        <taxon>Craniata</taxon>
        <taxon>Vertebrata</taxon>
        <taxon>Euteleostomi</taxon>
        <taxon>Archelosauria</taxon>
        <taxon>Archosauria</taxon>
        <taxon>Dinosauria</taxon>
        <taxon>Saurischia</taxon>
        <taxon>Theropoda</taxon>
        <taxon>Coelurosauria</taxon>
        <taxon>Aves</taxon>
        <taxon>Neognathae</taxon>
        <taxon>Neoaves</taxon>
        <taxon>Telluraves</taxon>
        <taxon>Australaves</taxon>
        <taxon>Passeriformes</taxon>
        <taxon>Regulidae</taxon>
        <taxon>Regulus</taxon>
    </lineage>
</organism>
<sequence>MAHLLGHRGCMESLRADLRDLQAAISDVTSRAGPVPFPSWKFPDKVSCELDVPLLLQRYRHSAGEPELSQHAHVVLLELLVDRLLLLLQSFTGYAETLRSGRTAPRARGPGPCMSAGLTARTFWSSMLKLGAFSQQLRREDCRWEILTQQSSPPSAPQAGKYEKEHLKCFLPDVSESGTAPEAAQSSSECPCPSVPVLGSSGNAQPRAQSSRSVPTQTPGSPLGSCDTCSAAQASLCKVGRAITSICQSQNIPSALSKFQEVLEDSSGRRNLSATDMSYWASEQSKDLSRIHKHLQGLLQQLNPLKAELEEMGKQKEKLQKQVEDFSSKLQAEKDTQAEQQRKAEQILEAKDKEHSEAVARLEQDKDDLRRAPPPAQPGHGGCVFPELSRTTLLEEMRTTAVARSQVLELEEKVQVLTGQRDRLQQELSASSVQLQKEKVRVESTARREESLQAKQRTLLQQLDSLDREREKLQASLGEAEEDKARLAEQLEQSREQSGKQLQAQQLQANTSRLEEQARELRERERLLVFFPDLHIPTEMQFESSGNLTEDMESQLQANNIRMEVLERENAQLEALLAKVKAAAQQGVLKVSWVPQSWVLCTPKPPRGPQASSG</sequence>
<feature type="region of interest" description="Disordered" evidence="2">
    <location>
        <begin position="363"/>
        <end position="385"/>
    </location>
</feature>
<reference evidence="3 4" key="1">
    <citation type="submission" date="2019-09" db="EMBL/GenBank/DDBJ databases">
        <title>Bird 10,000 Genomes (B10K) Project - Family phase.</title>
        <authorList>
            <person name="Zhang G."/>
        </authorList>
    </citation>
    <scope>NUCLEOTIDE SEQUENCE [LARGE SCALE GENOMIC DNA]</scope>
    <source>
        <strain evidence="3">B10K-DU-001-18</strain>
        <tissue evidence="3">Muscle</tissue>
    </source>
</reference>
<feature type="region of interest" description="Disordered" evidence="2">
    <location>
        <begin position="489"/>
        <end position="516"/>
    </location>
</feature>
<dbReference type="EMBL" id="VWZN01003873">
    <property type="protein sequence ID" value="NWR43097.1"/>
    <property type="molecule type" value="Genomic_DNA"/>
</dbReference>
<proteinExistence type="predicted"/>